<evidence type="ECO:0000313" key="2">
    <source>
        <dbReference type="EMBL" id="CAJ2506443.1"/>
    </source>
</evidence>
<name>A0AAI8VEU5_9PEZI</name>
<dbReference type="InterPro" id="IPR010730">
    <property type="entry name" value="HET"/>
</dbReference>
<dbReference type="Proteomes" id="UP001295740">
    <property type="component" value="Unassembled WGS sequence"/>
</dbReference>
<organism evidence="2 3">
    <name type="scientific">Anthostomella pinea</name>
    <dbReference type="NCBI Taxonomy" id="933095"/>
    <lineage>
        <taxon>Eukaryota</taxon>
        <taxon>Fungi</taxon>
        <taxon>Dikarya</taxon>
        <taxon>Ascomycota</taxon>
        <taxon>Pezizomycotina</taxon>
        <taxon>Sordariomycetes</taxon>
        <taxon>Xylariomycetidae</taxon>
        <taxon>Xylariales</taxon>
        <taxon>Xylariaceae</taxon>
        <taxon>Anthostomella</taxon>
    </lineage>
</organism>
<evidence type="ECO:0000259" key="1">
    <source>
        <dbReference type="Pfam" id="PF06985"/>
    </source>
</evidence>
<dbReference type="EMBL" id="CAUWAG010000008">
    <property type="protein sequence ID" value="CAJ2506443.1"/>
    <property type="molecule type" value="Genomic_DNA"/>
</dbReference>
<protein>
    <submittedName>
        <fullName evidence="2">Uu.00g005730.m01.CDS01</fullName>
    </submittedName>
</protein>
<feature type="domain" description="Heterokaryon incompatibility" evidence="1">
    <location>
        <begin position="2"/>
        <end position="102"/>
    </location>
</feature>
<reference evidence="2" key="1">
    <citation type="submission" date="2023-10" db="EMBL/GenBank/DDBJ databases">
        <authorList>
            <person name="Hackl T."/>
        </authorList>
    </citation>
    <scope>NUCLEOTIDE SEQUENCE</scope>
</reference>
<dbReference type="AlphaFoldDB" id="A0AAI8VEU5"/>
<dbReference type="Pfam" id="PF06985">
    <property type="entry name" value="HET"/>
    <property type="match status" value="1"/>
</dbReference>
<gene>
    <name evidence="2" type="ORF">KHLLAP_LOCUS6911</name>
</gene>
<sequence length="267" mass="30429">MGFQFIWIDSLCVIQDDIEDWKIQSSMMGLIYKHAACNIAATWAADGSMGLFSNRHPGTVTPCATTLDDQRQPREYWISTLRGYHDDITNAPLNKRAWVLQERYLAAKQLSFSKRQVYWECPELTASEEFPSGVPRELWEDSDYGSRAMKLTGKPHMGVKDEWHARQQWAALVEQYSSCALTKTSDKMIALAGLAGEAQEAFGDAYLAGVWREDHRKQLCWRATEWDCQTLPGNRVPTWSRAKVDGPVVYDRSYYEPGTGDSLSRRS</sequence>
<proteinExistence type="predicted"/>
<dbReference type="PANTHER" id="PTHR33112:SF10">
    <property type="entry name" value="TOL"/>
    <property type="match status" value="1"/>
</dbReference>
<keyword evidence="3" id="KW-1185">Reference proteome</keyword>
<evidence type="ECO:0000313" key="3">
    <source>
        <dbReference type="Proteomes" id="UP001295740"/>
    </source>
</evidence>
<comment type="caution">
    <text evidence="2">The sequence shown here is derived from an EMBL/GenBank/DDBJ whole genome shotgun (WGS) entry which is preliminary data.</text>
</comment>
<dbReference type="PANTHER" id="PTHR33112">
    <property type="entry name" value="DOMAIN PROTEIN, PUTATIVE-RELATED"/>
    <property type="match status" value="1"/>
</dbReference>
<accession>A0AAI8VEU5</accession>